<dbReference type="Proteomes" id="UP000077881">
    <property type="component" value="Unassembled WGS sequence"/>
</dbReference>
<keyword evidence="2" id="KW-1185">Reference proteome</keyword>
<gene>
    <name evidence="1" type="ORF">ABB05_12895</name>
</gene>
<evidence type="ECO:0000313" key="2">
    <source>
        <dbReference type="Proteomes" id="UP000077881"/>
    </source>
</evidence>
<name>A0A177ZRQ0_9BACI</name>
<dbReference type="PATRIC" id="fig|217031.6.peg.2772"/>
<sequence>MDFSWTKQQVLDFVYLWEQGQTLINISNYLKRAQEEVLLLALDQATHGVIEPRKGGLIGG</sequence>
<dbReference type="STRING" id="217031.ABB05_12895"/>
<reference evidence="1 2" key="1">
    <citation type="submission" date="2015-05" db="EMBL/GenBank/DDBJ databases">
        <title>Comparison of genome.</title>
        <authorList>
            <person name="Zheng Z."/>
            <person name="Sun M."/>
        </authorList>
    </citation>
    <scope>NUCLEOTIDE SEQUENCE [LARGE SCALE GENOMIC DNA]</scope>
    <source>
        <strain evidence="1 2">G25-74</strain>
    </source>
</reference>
<protein>
    <submittedName>
        <fullName evidence="1">Uncharacterized protein</fullName>
    </submittedName>
</protein>
<organism evidence="1 2">
    <name type="scientific">Lederbergia galactosidilytica</name>
    <dbReference type="NCBI Taxonomy" id="217031"/>
    <lineage>
        <taxon>Bacteria</taxon>
        <taxon>Bacillati</taxon>
        <taxon>Bacillota</taxon>
        <taxon>Bacilli</taxon>
        <taxon>Bacillales</taxon>
        <taxon>Bacillaceae</taxon>
        <taxon>Lederbergia</taxon>
    </lineage>
</organism>
<evidence type="ECO:0000313" key="1">
    <source>
        <dbReference type="EMBL" id="OAK70159.1"/>
    </source>
</evidence>
<comment type="caution">
    <text evidence="1">The sequence shown here is derived from an EMBL/GenBank/DDBJ whole genome shotgun (WGS) entry which is preliminary data.</text>
</comment>
<proteinExistence type="predicted"/>
<accession>A0A177ZRQ0</accession>
<dbReference type="EMBL" id="LDJR01000052">
    <property type="protein sequence ID" value="OAK70159.1"/>
    <property type="molecule type" value="Genomic_DNA"/>
</dbReference>
<dbReference type="AlphaFoldDB" id="A0A177ZRQ0"/>